<keyword evidence="2" id="KW-0378">Hydrolase</keyword>
<dbReference type="GO" id="GO:0004045">
    <property type="term" value="F:peptidyl-tRNA hydrolase activity"/>
    <property type="evidence" value="ECO:0007669"/>
    <property type="project" value="InterPro"/>
</dbReference>
<evidence type="ECO:0000313" key="4">
    <source>
        <dbReference type="EMBL" id="SUZ58422.1"/>
    </source>
</evidence>
<accession>A0A381NUZ8</accession>
<keyword evidence="3" id="KW-0694">RNA-binding</keyword>
<dbReference type="EMBL" id="UINC01000619">
    <property type="protein sequence ID" value="SUZ58422.1"/>
    <property type="molecule type" value="Genomic_DNA"/>
</dbReference>
<dbReference type="AlphaFoldDB" id="A0A381NUZ8"/>
<feature type="non-terminal residue" evidence="4">
    <location>
        <position position="1"/>
    </location>
</feature>
<dbReference type="Pfam" id="PF01195">
    <property type="entry name" value="Pept_tRNA_hydro"/>
    <property type="match status" value="1"/>
</dbReference>
<name>A0A381NUZ8_9ZZZZ</name>
<gene>
    <name evidence="4" type="ORF">METZ01_LOCUS11276</name>
</gene>
<keyword evidence="1" id="KW-0820">tRNA-binding</keyword>
<dbReference type="PANTHER" id="PTHR17224">
    <property type="entry name" value="PEPTIDYL-TRNA HYDROLASE"/>
    <property type="match status" value="1"/>
</dbReference>
<evidence type="ECO:0000256" key="3">
    <source>
        <dbReference type="ARBA" id="ARBA00022884"/>
    </source>
</evidence>
<dbReference type="SUPFAM" id="SSF53178">
    <property type="entry name" value="Peptidyl-tRNA hydrolase-like"/>
    <property type="match status" value="1"/>
</dbReference>
<dbReference type="PANTHER" id="PTHR17224:SF1">
    <property type="entry name" value="PEPTIDYL-TRNA HYDROLASE"/>
    <property type="match status" value="1"/>
</dbReference>
<dbReference type="Gene3D" id="3.40.50.1470">
    <property type="entry name" value="Peptidyl-tRNA hydrolase"/>
    <property type="match status" value="1"/>
</dbReference>
<reference evidence="4" key="1">
    <citation type="submission" date="2018-05" db="EMBL/GenBank/DDBJ databases">
        <authorList>
            <person name="Lanie J.A."/>
            <person name="Ng W.-L."/>
            <person name="Kazmierczak K.M."/>
            <person name="Andrzejewski T.M."/>
            <person name="Davidsen T.M."/>
            <person name="Wayne K.J."/>
            <person name="Tettelin H."/>
            <person name="Glass J.I."/>
            <person name="Rusch D."/>
            <person name="Podicherti R."/>
            <person name="Tsui H.-C.T."/>
            <person name="Winkler M.E."/>
        </authorList>
    </citation>
    <scope>NUCLEOTIDE SEQUENCE</scope>
</reference>
<protein>
    <recommendedName>
        <fullName evidence="5">Peptidyl-tRNA hydrolase</fullName>
    </recommendedName>
</protein>
<proteinExistence type="inferred from homology"/>
<evidence type="ECO:0000256" key="1">
    <source>
        <dbReference type="ARBA" id="ARBA00022555"/>
    </source>
</evidence>
<dbReference type="InterPro" id="IPR001328">
    <property type="entry name" value="Pept_tRNA_hydro"/>
</dbReference>
<dbReference type="HAMAP" id="MF_00083">
    <property type="entry name" value="Pept_tRNA_hydro_bact"/>
    <property type="match status" value="1"/>
</dbReference>
<dbReference type="NCBIfam" id="TIGR00447">
    <property type="entry name" value="pth"/>
    <property type="match status" value="1"/>
</dbReference>
<dbReference type="FunFam" id="3.40.50.1470:FF:000001">
    <property type="entry name" value="Peptidyl-tRNA hydrolase"/>
    <property type="match status" value="1"/>
</dbReference>
<sequence length="202" mass="21607">VRLIVGLGNPGRKYQGTRHNVGFDVVGEVATRHSLEFESAPTEAVIAKTRGVDPGLLVVKPLTFMNRSGLAVAALVRYYRITLDDVLIVAEDVELPLGRLRARASGGDGGHNGLASIIDALGTEGFSRLRVGVGRGDVRRDLAAHVLSRFETSEETAIRDSIARAADAVDAFVGNDIGYVMNRFNGPEPESSVADKENSEHS</sequence>
<dbReference type="InterPro" id="IPR036416">
    <property type="entry name" value="Pept_tRNA_hydro_sf"/>
</dbReference>
<evidence type="ECO:0008006" key="5">
    <source>
        <dbReference type="Google" id="ProtNLM"/>
    </source>
</evidence>
<dbReference type="CDD" id="cd00462">
    <property type="entry name" value="PTH"/>
    <property type="match status" value="1"/>
</dbReference>
<dbReference type="GO" id="GO:0000049">
    <property type="term" value="F:tRNA binding"/>
    <property type="evidence" value="ECO:0007669"/>
    <property type="project" value="UniProtKB-KW"/>
</dbReference>
<evidence type="ECO:0000256" key="2">
    <source>
        <dbReference type="ARBA" id="ARBA00022801"/>
    </source>
</evidence>
<organism evidence="4">
    <name type="scientific">marine metagenome</name>
    <dbReference type="NCBI Taxonomy" id="408172"/>
    <lineage>
        <taxon>unclassified sequences</taxon>
        <taxon>metagenomes</taxon>
        <taxon>ecological metagenomes</taxon>
    </lineage>
</organism>